<gene>
    <name evidence="1" type="ORF">PBT88_00340</name>
</gene>
<dbReference type="Proteomes" id="UP001210865">
    <property type="component" value="Chromosome"/>
</dbReference>
<evidence type="ECO:0000313" key="1">
    <source>
        <dbReference type="EMBL" id="WBO22640.1"/>
    </source>
</evidence>
<protein>
    <submittedName>
        <fullName evidence="1">Uncharacterized protein</fullName>
    </submittedName>
</protein>
<dbReference type="EMBL" id="CP115174">
    <property type="protein sequence ID" value="WBO22640.1"/>
    <property type="molecule type" value="Genomic_DNA"/>
</dbReference>
<evidence type="ECO:0000313" key="2">
    <source>
        <dbReference type="Proteomes" id="UP001210865"/>
    </source>
</evidence>
<organism evidence="1 2">
    <name type="scientific">Sphingomonas abietis</name>
    <dbReference type="NCBI Taxonomy" id="3012344"/>
    <lineage>
        <taxon>Bacteria</taxon>
        <taxon>Pseudomonadati</taxon>
        <taxon>Pseudomonadota</taxon>
        <taxon>Alphaproteobacteria</taxon>
        <taxon>Sphingomonadales</taxon>
        <taxon>Sphingomonadaceae</taxon>
        <taxon>Sphingomonas</taxon>
    </lineage>
</organism>
<accession>A0ABY7NNT9</accession>
<dbReference type="RefSeq" id="WP_270077282.1">
    <property type="nucleotide sequence ID" value="NZ_CP115174.1"/>
</dbReference>
<reference evidence="1 2" key="1">
    <citation type="submission" date="2022-12" db="EMBL/GenBank/DDBJ databases">
        <title>Sphingomonas abieness sp. nov., an endophytic bacterium isolated from Abies koreana.</title>
        <authorList>
            <person name="Jiang L."/>
            <person name="Lee J."/>
        </authorList>
    </citation>
    <scope>NUCLEOTIDE SEQUENCE [LARGE SCALE GENOMIC DNA]</scope>
    <source>
        <strain evidence="2">PAMB 00755</strain>
    </source>
</reference>
<keyword evidence="2" id="KW-1185">Reference proteome</keyword>
<sequence>MARQTDSFTVIARRMRKAPTHAPAAHDMPSIEDMLRNIDVTIARRRAA</sequence>
<name>A0ABY7NNT9_9SPHN</name>
<proteinExistence type="predicted"/>